<dbReference type="InterPro" id="IPR000362">
    <property type="entry name" value="Fumarate_lyase_fam"/>
</dbReference>
<protein>
    <recommendedName>
        <fullName evidence="2 3">Adenylosuccinate lyase</fullName>
        <shortName evidence="3">ASL</shortName>
        <ecNumber evidence="2 3">4.3.2.2</ecNumber>
    </recommendedName>
    <alternativeName>
        <fullName evidence="3">Adenylosuccinase</fullName>
    </alternativeName>
</protein>
<accession>I0IES0</accession>
<comment type="pathway">
    <text evidence="3">Purine metabolism; IMP biosynthesis via de novo pathway; 5-amino-1-(5-phospho-D-ribosyl)imidazole-4-carboxamide from 5-amino-1-(5-phospho-D-ribosyl)imidazole-4-carboxylate: step 2/2.</text>
</comment>
<dbReference type="AlphaFoldDB" id="I0IES0"/>
<dbReference type="SMART" id="SM00998">
    <property type="entry name" value="ADSL_C"/>
    <property type="match status" value="1"/>
</dbReference>
<evidence type="ECO:0000256" key="3">
    <source>
        <dbReference type="RuleBase" id="RU361172"/>
    </source>
</evidence>
<organism evidence="5 6">
    <name type="scientific">Phycisphaera mikurensis (strain NBRC 102666 / KCTC 22515 / FYK2301M01)</name>
    <dbReference type="NCBI Taxonomy" id="1142394"/>
    <lineage>
        <taxon>Bacteria</taxon>
        <taxon>Pseudomonadati</taxon>
        <taxon>Planctomycetota</taxon>
        <taxon>Phycisphaerae</taxon>
        <taxon>Phycisphaerales</taxon>
        <taxon>Phycisphaeraceae</taxon>
        <taxon>Phycisphaera</taxon>
    </lineage>
</organism>
<dbReference type="Proteomes" id="UP000007881">
    <property type="component" value="Chromosome"/>
</dbReference>
<feature type="domain" description="Adenylosuccinate lyase C-terminal" evidence="4">
    <location>
        <begin position="374"/>
        <end position="456"/>
    </location>
</feature>
<dbReference type="SUPFAM" id="SSF48557">
    <property type="entry name" value="L-aspartase-like"/>
    <property type="match status" value="1"/>
</dbReference>
<dbReference type="Pfam" id="PF10397">
    <property type="entry name" value="ADSL_C"/>
    <property type="match status" value="1"/>
</dbReference>
<evidence type="ECO:0000256" key="2">
    <source>
        <dbReference type="NCBIfam" id="TIGR00928"/>
    </source>
</evidence>
<dbReference type="Gene3D" id="1.10.275.60">
    <property type="match status" value="1"/>
</dbReference>
<dbReference type="UniPathway" id="UPA00074">
    <property type="reaction ID" value="UER00132"/>
</dbReference>
<reference evidence="5 6" key="1">
    <citation type="submission" date="2012-02" db="EMBL/GenBank/DDBJ databases">
        <title>Complete genome sequence of Phycisphaera mikurensis NBRC 102666.</title>
        <authorList>
            <person name="Ankai A."/>
            <person name="Hosoyama A."/>
            <person name="Terui Y."/>
            <person name="Sekine M."/>
            <person name="Fukai R."/>
            <person name="Kato Y."/>
            <person name="Nakamura S."/>
            <person name="Yamada-Narita S."/>
            <person name="Kawakoshi A."/>
            <person name="Fukunaga Y."/>
            <person name="Yamazaki S."/>
            <person name="Fujita N."/>
        </authorList>
    </citation>
    <scope>NUCLEOTIDE SEQUENCE [LARGE SCALE GENOMIC DNA]</scope>
    <source>
        <strain evidence="6">NBRC 102666 / KCTC 22515 / FYK2301M01</strain>
    </source>
</reference>
<dbReference type="InterPro" id="IPR004769">
    <property type="entry name" value="Pur_lyase"/>
</dbReference>
<dbReference type="GO" id="GO:0070626">
    <property type="term" value="F:(S)-2-(5-amino-1-(5-phospho-D-ribosyl)imidazole-4-carboxamido) succinate lyase (fumarate-forming) activity"/>
    <property type="evidence" value="ECO:0007669"/>
    <property type="project" value="TreeGrafter"/>
</dbReference>
<dbReference type="RefSeq" id="WP_014436976.1">
    <property type="nucleotide sequence ID" value="NC_017080.1"/>
</dbReference>
<dbReference type="PANTHER" id="PTHR43172:SF1">
    <property type="entry name" value="ADENYLOSUCCINATE LYASE"/>
    <property type="match status" value="1"/>
</dbReference>
<dbReference type="Pfam" id="PF00206">
    <property type="entry name" value="Lyase_1"/>
    <property type="match status" value="1"/>
</dbReference>
<comment type="pathway">
    <text evidence="3">Purine metabolism; AMP biosynthesis via de novo pathway; AMP from IMP: step 2/2.</text>
</comment>
<dbReference type="Gene3D" id="1.20.200.10">
    <property type="entry name" value="Fumarase/aspartase (Central domain)"/>
    <property type="match status" value="1"/>
</dbReference>
<sequence>MPDLPEAYASPLATRNASPAMSRIWSPAAKFTTWRKLWLALAEAQRELGLDVSEAQLAELRDNLDNIDLASAAAHEKRLRHDVMAHVHAYAEVAPAAGPILHLGATSQFVVCNAELLLIRDALTLVAEKLAAAIDRLGRFAEAHRALPTLGFTHYQPAQPTTVGKRCTLWIQDLAMALEEVEHRLGGLKFRGVKGTTGTQASFLALFDGDHAKVERLDELVTEKMGFDPAKRFPVTGQTYPRLLDALVGAALGAAAAAAAKLATDVRLLANRKEIEEPFGKSQIGSSAMAYKRNPMRCERICGLARFVVGMVQTPYVTASEQWMERTLDDSSCRRLTLPEPFLALDGVLDLLVSVADGLVVYPETIRRNLAAELPFMATENLLMAAVRAGGDRQALHEVIRVHSQAAALRVKSEAADNDLLERLRGEPAFAGLDLEAVLEPSAYVGRAPEQVDAFLAGVVEPIRSRYAGRLDAAAELRV</sequence>
<proteinExistence type="inferred from homology"/>
<name>I0IES0_PHYMF</name>
<dbReference type="PANTHER" id="PTHR43172">
    <property type="entry name" value="ADENYLOSUCCINATE LYASE"/>
    <property type="match status" value="1"/>
</dbReference>
<keyword evidence="6" id="KW-1185">Reference proteome</keyword>
<dbReference type="EMBL" id="AP012338">
    <property type="protein sequence ID" value="BAM03758.1"/>
    <property type="molecule type" value="Genomic_DNA"/>
</dbReference>
<dbReference type="eggNOG" id="COG0015">
    <property type="taxonomic scope" value="Bacteria"/>
</dbReference>
<dbReference type="GO" id="GO:0004018">
    <property type="term" value="F:N6-(1,2-dicarboxyethyl)AMP AMP-lyase (fumarate-forming) activity"/>
    <property type="evidence" value="ECO:0007669"/>
    <property type="project" value="UniProtKB-UniRule"/>
</dbReference>
<comment type="catalytic activity">
    <reaction evidence="3">
        <text>(2S)-2-[5-amino-1-(5-phospho-beta-D-ribosyl)imidazole-4-carboxamido]succinate = 5-amino-1-(5-phospho-beta-D-ribosyl)imidazole-4-carboxamide + fumarate</text>
        <dbReference type="Rhea" id="RHEA:23920"/>
        <dbReference type="ChEBI" id="CHEBI:29806"/>
        <dbReference type="ChEBI" id="CHEBI:58443"/>
        <dbReference type="ChEBI" id="CHEBI:58475"/>
        <dbReference type="EC" id="4.3.2.2"/>
    </reaction>
</comment>
<dbReference type="InterPro" id="IPR019468">
    <property type="entry name" value="AdenyloSucc_lyase_C"/>
</dbReference>
<dbReference type="InterPro" id="IPR020557">
    <property type="entry name" value="Fumarate_lyase_CS"/>
</dbReference>
<dbReference type="PATRIC" id="fig|1142394.8.peg.1644"/>
<dbReference type="NCBIfam" id="TIGR00928">
    <property type="entry name" value="purB"/>
    <property type="match status" value="1"/>
</dbReference>
<dbReference type="InterPro" id="IPR008948">
    <property type="entry name" value="L-Aspartase-like"/>
</dbReference>
<dbReference type="KEGG" id="phm:PSMK_15990"/>
<dbReference type="HOGENOM" id="CLU_030949_1_1_0"/>
<comment type="similarity">
    <text evidence="3">Belongs to the lyase 1 family. Adenylosuccinate lyase subfamily.</text>
</comment>
<dbReference type="EC" id="4.3.2.2" evidence="2 3"/>
<dbReference type="UniPathway" id="UPA00075">
    <property type="reaction ID" value="UER00336"/>
</dbReference>
<evidence type="ECO:0000259" key="4">
    <source>
        <dbReference type="SMART" id="SM00998"/>
    </source>
</evidence>
<gene>
    <name evidence="5" type="primary">purB</name>
    <name evidence="5" type="ordered locus">PSMK_15990</name>
</gene>
<dbReference type="GO" id="GO:0005829">
    <property type="term" value="C:cytosol"/>
    <property type="evidence" value="ECO:0007669"/>
    <property type="project" value="TreeGrafter"/>
</dbReference>
<dbReference type="CDD" id="cd03302">
    <property type="entry name" value="Adenylsuccinate_lyase_2"/>
    <property type="match status" value="1"/>
</dbReference>
<evidence type="ECO:0000256" key="1">
    <source>
        <dbReference type="ARBA" id="ARBA00023239"/>
    </source>
</evidence>
<evidence type="ECO:0000313" key="5">
    <source>
        <dbReference type="EMBL" id="BAM03758.1"/>
    </source>
</evidence>
<dbReference type="GO" id="GO:0006189">
    <property type="term" value="P:'de novo' IMP biosynthetic process"/>
    <property type="evidence" value="ECO:0007669"/>
    <property type="project" value="UniProtKB-UniPathway"/>
</dbReference>
<keyword evidence="3" id="KW-0658">Purine biosynthesis</keyword>
<dbReference type="PROSITE" id="PS00163">
    <property type="entry name" value="FUMARATE_LYASES"/>
    <property type="match status" value="1"/>
</dbReference>
<dbReference type="GO" id="GO:0044208">
    <property type="term" value="P:'de novo' AMP biosynthetic process"/>
    <property type="evidence" value="ECO:0007669"/>
    <property type="project" value="UniProtKB-UniPathway"/>
</dbReference>
<dbReference type="Gene3D" id="1.10.40.30">
    <property type="entry name" value="Fumarase/aspartase (C-terminal domain)"/>
    <property type="match status" value="1"/>
</dbReference>
<keyword evidence="1 3" id="KW-0456">Lyase</keyword>
<dbReference type="InterPro" id="IPR022761">
    <property type="entry name" value="Fumarate_lyase_N"/>
</dbReference>
<dbReference type="PRINTS" id="PR00149">
    <property type="entry name" value="FUMRATELYASE"/>
</dbReference>
<evidence type="ECO:0000313" key="6">
    <source>
        <dbReference type="Proteomes" id="UP000007881"/>
    </source>
</evidence>
<comment type="catalytic activity">
    <reaction evidence="3">
        <text>N(6)-(1,2-dicarboxyethyl)-AMP = fumarate + AMP</text>
        <dbReference type="Rhea" id="RHEA:16853"/>
        <dbReference type="ChEBI" id="CHEBI:29806"/>
        <dbReference type="ChEBI" id="CHEBI:57567"/>
        <dbReference type="ChEBI" id="CHEBI:456215"/>
        <dbReference type="EC" id="4.3.2.2"/>
    </reaction>
</comment>
<dbReference type="STRING" id="1142394.PSMK_15990"/>